<comment type="caution">
    <text evidence="2">The sequence shown here is derived from an EMBL/GenBank/DDBJ whole genome shotgun (WGS) entry which is preliminary data.</text>
</comment>
<accession>A0A2W5HA17</accession>
<evidence type="ECO:0000256" key="1">
    <source>
        <dbReference type="SAM" id="Phobius"/>
    </source>
</evidence>
<sequence length="247" mass="27420">MPPARIFMLVITVIFFLPLIGGFVLNIAAARYLLEMTGLLRTVSSVQKEERSDFNGTPVSPASAPGLAALRSMDEFEKSRSVRIRVQMKPEDFRRGDPSAATVTDWNGYIASRLPTIGLAECALLTQTLAAKCAVTRIAAEQSETFYDLSMTLSFTQRDAFGAVRPSAELNYLEISANLNKTAEKILLTDRWPAQRREYYAGVNTHCTRIRKENGNCAIYKIDIRSSPERKSSAVKVTADATFIVLR</sequence>
<protein>
    <submittedName>
        <fullName evidence="2">Uncharacterized protein</fullName>
    </submittedName>
</protein>
<dbReference type="AlphaFoldDB" id="A0A2W5HA17"/>
<dbReference type="Proteomes" id="UP000249769">
    <property type="component" value="Unassembled WGS sequence"/>
</dbReference>
<feature type="transmembrane region" description="Helical" evidence="1">
    <location>
        <begin position="6"/>
        <end position="34"/>
    </location>
</feature>
<keyword evidence="1" id="KW-0812">Transmembrane</keyword>
<organism evidence="2 3">
    <name type="scientific">Agrobacterium fabrum</name>
    <dbReference type="NCBI Taxonomy" id="1176649"/>
    <lineage>
        <taxon>Bacteria</taxon>
        <taxon>Pseudomonadati</taxon>
        <taxon>Pseudomonadota</taxon>
        <taxon>Alphaproteobacteria</taxon>
        <taxon>Hyphomicrobiales</taxon>
        <taxon>Rhizobiaceae</taxon>
        <taxon>Rhizobium/Agrobacterium group</taxon>
        <taxon>Agrobacterium</taxon>
        <taxon>Agrobacterium tumefaciens complex</taxon>
    </lineage>
</organism>
<evidence type="ECO:0000313" key="2">
    <source>
        <dbReference type="EMBL" id="PZP52332.1"/>
    </source>
</evidence>
<reference evidence="2 3" key="1">
    <citation type="submission" date="2017-08" db="EMBL/GenBank/DDBJ databases">
        <title>Infants hospitalized years apart are colonized by the same room-sourced microbial strains.</title>
        <authorList>
            <person name="Brooks B."/>
            <person name="Olm M.R."/>
            <person name="Firek B.A."/>
            <person name="Baker R."/>
            <person name="Thomas B.C."/>
            <person name="Morowitz M.J."/>
            <person name="Banfield J.F."/>
        </authorList>
    </citation>
    <scope>NUCLEOTIDE SEQUENCE [LARGE SCALE GENOMIC DNA]</scope>
    <source>
        <strain evidence="2">S2_009_000_R2_73</strain>
    </source>
</reference>
<keyword evidence="1" id="KW-0472">Membrane</keyword>
<proteinExistence type="predicted"/>
<name>A0A2W5HA17_9HYPH</name>
<evidence type="ECO:0000313" key="3">
    <source>
        <dbReference type="Proteomes" id="UP000249769"/>
    </source>
</evidence>
<keyword evidence="1" id="KW-1133">Transmembrane helix</keyword>
<dbReference type="EMBL" id="QFOL01000053">
    <property type="protein sequence ID" value="PZP52332.1"/>
    <property type="molecule type" value="Genomic_DNA"/>
</dbReference>
<gene>
    <name evidence="2" type="ORF">DI595_07115</name>
</gene>